<protein>
    <submittedName>
        <fullName evidence="1">Uncharacterized protein</fullName>
    </submittedName>
</protein>
<dbReference type="eggNOG" id="ENOG502ZWJM">
    <property type="taxonomic scope" value="Bacteria"/>
</dbReference>
<keyword evidence="2" id="KW-1185">Reference proteome</keyword>
<dbReference type="AlphaFoldDB" id="S0NRY5"/>
<dbReference type="Proteomes" id="UP000014136">
    <property type="component" value="Unassembled WGS sequence"/>
</dbReference>
<organism evidence="1 2">
    <name type="scientific">Enterococcus saccharolyticus subsp. saccharolyticus ATCC 43076</name>
    <dbReference type="NCBI Taxonomy" id="1139996"/>
    <lineage>
        <taxon>Bacteria</taxon>
        <taxon>Bacillati</taxon>
        <taxon>Bacillota</taxon>
        <taxon>Bacilli</taxon>
        <taxon>Lactobacillales</taxon>
        <taxon>Enterococcaceae</taxon>
        <taxon>Enterococcus</taxon>
    </lineage>
</organism>
<comment type="caution">
    <text evidence="1">The sequence shown here is derived from an EMBL/GenBank/DDBJ whole genome shotgun (WGS) entry which is preliminary data.</text>
</comment>
<dbReference type="STRING" id="41997.RV16_GL000600"/>
<dbReference type="PATRIC" id="fig|1139996.3.peg.811"/>
<dbReference type="OrthoDB" id="2418423at2"/>
<reference evidence="1 2" key="1">
    <citation type="submission" date="2013-03" db="EMBL/GenBank/DDBJ databases">
        <title>The Genome Sequence of Enterococcus saccharolyticus ATCC_43076 (Illumina only assembly).</title>
        <authorList>
            <consortium name="The Broad Institute Genomics Platform"/>
            <consortium name="The Broad Institute Genome Sequencing Center for Infectious Disease"/>
            <person name="Earl A."/>
            <person name="Russ C."/>
            <person name="Gilmore M."/>
            <person name="Surin D."/>
            <person name="Walker B."/>
            <person name="Young S."/>
            <person name="Zeng Q."/>
            <person name="Gargeya S."/>
            <person name="Fitzgerald M."/>
            <person name="Haas B."/>
            <person name="Abouelleil A."/>
            <person name="Allen A.W."/>
            <person name="Alvarado L."/>
            <person name="Arachchi H.M."/>
            <person name="Berlin A.M."/>
            <person name="Chapman S.B."/>
            <person name="Gainer-Dewar J."/>
            <person name="Goldberg J."/>
            <person name="Griggs A."/>
            <person name="Gujja S."/>
            <person name="Hansen M."/>
            <person name="Howarth C."/>
            <person name="Imamovic A."/>
            <person name="Ireland A."/>
            <person name="Larimer J."/>
            <person name="McCowan C."/>
            <person name="Murphy C."/>
            <person name="Pearson M."/>
            <person name="Poon T.W."/>
            <person name="Priest M."/>
            <person name="Roberts A."/>
            <person name="Saif S."/>
            <person name="Shea T."/>
            <person name="Sisk P."/>
            <person name="Sykes S."/>
            <person name="Wortman J."/>
            <person name="Nusbaum C."/>
            <person name="Birren B."/>
        </authorList>
    </citation>
    <scope>NUCLEOTIDE SEQUENCE [LARGE SCALE GENOMIC DNA]</scope>
    <source>
        <strain evidence="1 2">ATCC 43076</strain>
    </source>
</reference>
<evidence type="ECO:0000313" key="1">
    <source>
        <dbReference type="EMBL" id="EOT30125.1"/>
    </source>
</evidence>
<dbReference type="HOGENOM" id="CLU_2179809_0_0_9"/>
<accession>S0NRY5</accession>
<evidence type="ECO:0000313" key="2">
    <source>
        <dbReference type="Proteomes" id="UP000014136"/>
    </source>
</evidence>
<sequence length="109" mass="12299">MNIHRSQTCRNSPKNQFIEDFTIALIQNNLSKEVVAADWQLVIAGGKQIPQQIQEMTVIASISHGKYGSCTGKLMVEDEVYHFSVHYEFVSTTKTIVQKAKLLFVKEIG</sequence>
<dbReference type="RefSeq" id="WP_016174622.1">
    <property type="nucleotide sequence ID" value="NZ_KE136389.1"/>
</dbReference>
<name>S0NRY5_9ENTE</name>
<dbReference type="EMBL" id="AHYT01000002">
    <property type="protein sequence ID" value="EOT30125.1"/>
    <property type="molecule type" value="Genomic_DNA"/>
</dbReference>
<gene>
    <name evidence="1" type="ORF">OMQ_00820</name>
</gene>
<proteinExistence type="predicted"/>